<organism evidence="1 2">
    <name type="scientific">Candidatus Giovannonibacteria bacterium GW2011_GWA2_44_26</name>
    <dbReference type="NCBI Taxonomy" id="1618648"/>
    <lineage>
        <taxon>Bacteria</taxon>
        <taxon>Candidatus Giovannoniibacteriota</taxon>
    </lineage>
</organism>
<accession>A0A0G1L3G6</accession>
<reference evidence="1 2" key="1">
    <citation type="journal article" date="2015" name="Nature">
        <title>rRNA introns, odd ribosomes, and small enigmatic genomes across a large radiation of phyla.</title>
        <authorList>
            <person name="Brown C.T."/>
            <person name="Hug L.A."/>
            <person name="Thomas B.C."/>
            <person name="Sharon I."/>
            <person name="Castelle C.J."/>
            <person name="Singh A."/>
            <person name="Wilkins M.J."/>
            <person name="Williams K.H."/>
            <person name="Banfield J.F."/>
        </authorList>
    </citation>
    <scope>NUCLEOTIDE SEQUENCE [LARGE SCALE GENOMIC DNA]</scope>
</reference>
<dbReference type="Proteomes" id="UP000033945">
    <property type="component" value="Unassembled WGS sequence"/>
</dbReference>
<protein>
    <submittedName>
        <fullName evidence="1">Uncharacterized protein</fullName>
    </submittedName>
</protein>
<evidence type="ECO:0000313" key="1">
    <source>
        <dbReference type="EMBL" id="KKT63137.1"/>
    </source>
</evidence>
<sequence length="69" mass="8145">MTTLALQKEIIELKAKLSLLEKAVMAPFDEEGEYKPVFVRSMLRRAAEKPKLVFEYKKRRDLLKQLHAR</sequence>
<proteinExistence type="predicted"/>
<dbReference type="EMBL" id="LCIT01000006">
    <property type="protein sequence ID" value="KKT63137.1"/>
    <property type="molecule type" value="Genomic_DNA"/>
</dbReference>
<evidence type="ECO:0000313" key="2">
    <source>
        <dbReference type="Proteomes" id="UP000033945"/>
    </source>
</evidence>
<gene>
    <name evidence="1" type="ORF">UW55_C0006G0006</name>
</gene>
<comment type="caution">
    <text evidence="1">The sequence shown here is derived from an EMBL/GenBank/DDBJ whole genome shotgun (WGS) entry which is preliminary data.</text>
</comment>
<name>A0A0G1L3G6_9BACT</name>
<dbReference type="AlphaFoldDB" id="A0A0G1L3G6"/>